<keyword evidence="6" id="KW-1185">Reference proteome</keyword>
<dbReference type="GO" id="GO:0046872">
    <property type="term" value="F:metal ion binding"/>
    <property type="evidence" value="ECO:0007669"/>
    <property type="project" value="UniProtKB-KW"/>
</dbReference>
<evidence type="ECO:0000256" key="1">
    <source>
        <dbReference type="ARBA" id="ARBA00001947"/>
    </source>
</evidence>
<dbReference type="InterPro" id="IPR013785">
    <property type="entry name" value="Aldolase_TIM"/>
</dbReference>
<accession>A0A1X7BSR2</accession>
<dbReference type="GO" id="GO:0043720">
    <property type="term" value="F:3-keto-5-aminohexanoate cleavage activity"/>
    <property type="evidence" value="ECO:0007669"/>
    <property type="project" value="InterPro"/>
</dbReference>
<dbReference type="Pfam" id="PF05853">
    <property type="entry name" value="BKACE"/>
    <property type="match status" value="1"/>
</dbReference>
<dbReference type="RefSeq" id="WP_085800636.1">
    <property type="nucleotide sequence ID" value="NZ_FWXB01000009.1"/>
</dbReference>
<dbReference type="EC" id="2.-.-.-" evidence="5"/>
<dbReference type="OrthoDB" id="9805277at2"/>
<evidence type="ECO:0000256" key="3">
    <source>
        <dbReference type="ARBA" id="ARBA00022723"/>
    </source>
</evidence>
<keyword evidence="3" id="KW-0479">Metal-binding</keyword>
<evidence type="ECO:0000313" key="5">
    <source>
        <dbReference type="EMBL" id="SMC12681.1"/>
    </source>
</evidence>
<organism evidence="5 6">
    <name type="scientific">Roseovarius aestuarii</name>
    <dbReference type="NCBI Taxonomy" id="475083"/>
    <lineage>
        <taxon>Bacteria</taxon>
        <taxon>Pseudomonadati</taxon>
        <taxon>Pseudomonadota</taxon>
        <taxon>Alphaproteobacteria</taxon>
        <taxon>Rhodobacterales</taxon>
        <taxon>Roseobacteraceae</taxon>
        <taxon>Roseovarius</taxon>
    </lineage>
</organism>
<dbReference type="AlphaFoldDB" id="A0A1X7BSR2"/>
<evidence type="ECO:0000313" key="6">
    <source>
        <dbReference type="Proteomes" id="UP000193224"/>
    </source>
</evidence>
<dbReference type="Gene3D" id="3.20.20.70">
    <property type="entry name" value="Aldolase class I"/>
    <property type="match status" value="1"/>
</dbReference>
<dbReference type="InterPro" id="IPR008567">
    <property type="entry name" value="BKACE"/>
</dbReference>
<keyword evidence="2 5" id="KW-0808">Transferase</keyword>
<sequence>MNFDVVVTCAVTGAGDTTGRSKHVPVTPKEVADAAIEAAKAGAAIAHLHVRDPETGQGSRDPVLFKEAVDRVRDSGTDVVINLTAGMGGDWVPSAENPALPGPGTDMIGAEERLVHIKECLPEICSLDCGTLNFGDGDNIYISTPPTLRRMAELVKEWGVKPELEVFELGHIRFAKAMVEEGLIADPPMFQICLGIPWGADQTVETMAAMKAQLPAGASWASFGISRMQMPMAAAAVAMGGNVRVGLEDNIFLDRGVLATNGQLVERVIEIIERMGGRAVTPQEARNKLNLRGADS</sequence>
<reference evidence="5 6" key="1">
    <citation type="submission" date="2017-03" db="EMBL/GenBank/DDBJ databases">
        <authorList>
            <person name="Afonso C.L."/>
            <person name="Miller P.J."/>
            <person name="Scott M.A."/>
            <person name="Spackman E."/>
            <person name="Goraichik I."/>
            <person name="Dimitrov K.M."/>
            <person name="Suarez D.L."/>
            <person name="Swayne D.E."/>
        </authorList>
    </citation>
    <scope>NUCLEOTIDE SEQUENCE [LARGE SCALE GENOMIC DNA]</scope>
    <source>
        <strain evidence="5 6">CECT 7745</strain>
    </source>
</reference>
<evidence type="ECO:0000256" key="4">
    <source>
        <dbReference type="ARBA" id="ARBA00022833"/>
    </source>
</evidence>
<dbReference type="EMBL" id="FWXB01000009">
    <property type="protein sequence ID" value="SMC12681.1"/>
    <property type="molecule type" value="Genomic_DNA"/>
</dbReference>
<evidence type="ECO:0000256" key="2">
    <source>
        <dbReference type="ARBA" id="ARBA00022679"/>
    </source>
</evidence>
<dbReference type="PANTHER" id="PTHR37418">
    <property type="entry name" value="3-KETO-5-AMINOHEXANOATE CLEAVAGE ENZYME-RELATED"/>
    <property type="match status" value="1"/>
</dbReference>
<dbReference type="PANTHER" id="PTHR37418:SF2">
    <property type="entry name" value="3-KETO-5-AMINOHEXANOATE CLEAVAGE ENZYME"/>
    <property type="match status" value="1"/>
</dbReference>
<keyword evidence="4" id="KW-0862">Zinc</keyword>
<dbReference type="Proteomes" id="UP000193224">
    <property type="component" value="Unassembled WGS sequence"/>
</dbReference>
<comment type="cofactor">
    <cofactor evidence="1">
        <name>Zn(2+)</name>
        <dbReference type="ChEBI" id="CHEBI:29105"/>
    </cofactor>
</comment>
<name>A0A1X7BSR2_9RHOB</name>
<protein>
    <submittedName>
        <fullName evidence="5">3-keto-5-aminohexanoate cleavage enzyme</fullName>
        <ecNumber evidence="5">2.-.-.-</ecNumber>
    </submittedName>
</protein>
<proteinExistence type="predicted"/>
<gene>
    <name evidence="5" type="primary">kce_4</name>
    <name evidence="5" type="ORF">ROA7745_02510</name>
</gene>